<evidence type="ECO:0000313" key="3">
    <source>
        <dbReference type="Proteomes" id="UP000694866"/>
    </source>
</evidence>
<feature type="compositionally biased region" description="Polar residues" evidence="1">
    <location>
        <begin position="396"/>
        <end position="407"/>
    </location>
</feature>
<feature type="compositionally biased region" description="Pro residues" evidence="1">
    <location>
        <begin position="860"/>
        <end position="880"/>
    </location>
</feature>
<feature type="compositionally biased region" description="Pro residues" evidence="1">
    <location>
        <begin position="703"/>
        <end position="716"/>
    </location>
</feature>
<dbReference type="PANTHER" id="PTHR21564:SF5">
    <property type="entry name" value="SCRIBBLER, ISOFORM J"/>
    <property type="match status" value="1"/>
</dbReference>
<dbReference type="PROSITE" id="PS00028">
    <property type="entry name" value="ZINC_FINGER_C2H2_1"/>
    <property type="match status" value="1"/>
</dbReference>
<dbReference type="GO" id="GO:0006357">
    <property type="term" value="P:regulation of transcription by RNA polymerase II"/>
    <property type="evidence" value="ECO:0007669"/>
    <property type="project" value="TreeGrafter"/>
</dbReference>
<accession>A0A9R1TT66</accession>
<feature type="compositionally biased region" description="Polar residues" evidence="1">
    <location>
        <begin position="984"/>
        <end position="993"/>
    </location>
</feature>
<feature type="compositionally biased region" description="Low complexity" evidence="1">
    <location>
        <begin position="1455"/>
        <end position="1474"/>
    </location>
</feature>
<evidence type="ECO:0000313" key="4">
    <source>
        <dbReference type="RefSeq" id="XP_011314593.1"/>
    </source>
</evidence>
<feature type="compositionally biased region" description="Pro residues" evidence="1">
    <location>
        <begin position="967"/>
        <end position="977"/>
    </location>
</feature>
<feature type="compositionally biased region" description="Pro residues" evidence="1">
    <location>
        <begin position="791"/>
        <end position="812"/>
    </location>
</feature>
<feature type="region of interest" description="Disordered" evidence="1">
    <location>
        <begin position="130"/>
        <end position="530"/>
    </location>
</feature>
<feature type="compositionally biased region" description="Low complexity" evidence="1">
    <location>
        <begin position="659"/>
        <end position="671"/>
    </location>
</feature>
<feature type="compositionally biased region" description="Low complexity" evidence="1">
    <location>
        <begin position="1494"/>
        <end position="1510"/>
    </location>
</feature>
<feature type="compositionally biased region" description="Basic and acidic residues" evidence="1">
    <location>
        <begin position="1153"/>
        <end position="1168"/>
    </location>
</feature>
<dbReference type="RefSeq" id="XP_011314593.1">
    <property type="nucleotide sequence ID" value="XM_011316291.1"/>
</dbReference>
<dbReference type="InterPro" id="IPR013087">
    <property type="entry name" value="Znf_C2H2_type"/>
</dbReference>
<dbReference type="GO" id="GO:0005634">
    <property type="term" value="C:nucleus"/>
    <property type="evidence" value="ECO:0007669"/>
    <property type="project" value="TreeGrafter"/>
</dbReference>
<feature type="compositionally biased region" description="Polar residues" evidence="1">
    <location>
        <begin position="629"/>
        <end position="645"/>
    </location>
</feature>
<name>A0A9R1TT66_9HYME</name>
<feature type="compositionally biased region" description="Basic and acidic residues" evidence="1">
    <location>
        <begin position="1110"/>
        <end position="1123"/>
    </location>
</feature>
<feature type="region of interest" description="Disordered" evidence="1">
    <location>
        <begin position="1454"/>
        <end position="1548"/>
    </location>
</feature>
<feature type="compositionally biased region" description="Polar residues" evidence="1">
    <location>
        <begin position="240"/>
        <end position="254"/>
    </location>
</feature>
<feature type="compositionally biased region" description="Basic and acidic residues" evidence="1">
    <location>
        <begin position="1046"/>
        <end position="1055"/>
    </location>
</feature>
<dbReference type="OrthoDB" id="5863628at2759"/>
<sequence length="1581" mass="166924">MATTPIGGRLPNSNRKGISPCAAIPATPTSVGDKGGNSCNNHTVQSRCERKNNRDQGIIYQEQIRRQSCDKSGGTCRELKTASTVAANAGETDTAATNATNNFEYDDNEWDIGIGDLIIDLDADIEKTRDEKLSSGNGMASTPASAATATANQNHQIQQNSTSNQNSSSSTTTSIITSGNGQSASLSLSCSSSTSALPSSSVNSTNSVNSGNTSGNTTSTTNNNHNSSNNNSTGNGPTGKQQPSAVNAVHTNAGNPGKMAVEHSATVDKGLKMKIKRTKPGTKTSEAKHEIVKSNEINGTSSSSASSQDATGNSSSSNSSTSSSTSSTSSSSSSSVSSQNSIAEVTSNNSSSSNKSKPHSPASATSGAQATSTAGSKRGSSGHRRDKARDKHDKQPQSNHGQQQNKPEMNGTARPVSQSQNSTGAAAQSQGPTPAATAPQQSQGPPPSSRTGFPVAQGAGPPATSAAAPCPPPSPASATAAGSAAKPEQTKVAAVPGPNLNTNVDEAMDTAACSPPPTKKLKTSSNEPKDMSDVCVGTSVGTITEPECLGPCEPGTAVTLEGIVWHETEGAGVLVVNVTWRGKTYVGTLLDCTRHDWAPPRFCDSPTSDLDARTPKGRGKRGRAAANATPGNDLSNFTETRSSVHSKLRNGGAKGRRGAQGSPAASPSPAAFVPPRPDPAAKRKSRGPEEDEKTKRRVVAAVAPPPTPPSGSPPASPVLIECPEPNCSKKYKNINGLKYHQSHAHGSADDDDTKEGITSMSENDESNIEAPSPATPVKSPADKPEGTPVRPTSPPVVPPETPPPRVPSPTAEPTPTLADKSSSIVKPGVLRFGQEDLPAPSIQSSPRPVQPVPTAQPLQPVNPPQSPSPHPSQSPRPVPSPHLNTNIPQLINIPQPPQPTQLVQHQLQNQLLQAPQALMNQPQSQPQTMPSPQPAQIQPAHQIPIQHTPQLGQQPAPAHMVHQTPLPQQPVPPPPPQTSQSQQANLQTLSQHPGLTIPTQITQQQQQAMQNPAPGHVPTHMQYPTVGLHGKMPQFKVKPTAALMPEQDKSKDPRTPKPQGYKKKSRKSPGGSPHPSPLETPMVDPAREDVQSPAYSDISDDAAPVLEAESADKAKQGQDKDVKPGGQTHLPPHFSMYPYYGQPPYLVPNVQDKQGDQKPSDLTPKQELKPLNIPQMPSMASLQNPDKEKKDLYPPQQQAHYYGGYGGFIPSTYPHQAVSQPQQQPPPPQQNDQDPHDQKTKIKQESQQLPSMKDKQHENHQILKESIEMKSQMSPYHVYHGQNRQSAPPVQDDRRYYLYPGEQRRKEDVVKAPQQAKPPPPSPKHQSKQEKPQDLGKSDDSKNKQEGVKPTMETQGPPPPPTSQYAYIHPGAYMPPQHYAGLPFDPGHPVYRGLSPIMVPGPYSGNPYLHQLPRYHAPEDLSRPPGGKALDLLQHHANQYYSAHKIHELQERALKSPTPKTSAASASPSAAGPTPARPPSGPPTSVAGPGPPSGQGQQQNKQQVPGNPQQSAPGDPGNGGIGKDSRSPPPQRHVHTHHHTHVGLGYPLLTGQYPAPYGAAVLASQQAAAVAASVISPFPPK</sequence>
<feature type="compositionally biased region" description="Basic residues" evidence="1">
    <location>
        <begin position="1532"/>
        <end position="1541"/>
    </location>
</feature>
<feature type="compositionally biased region" description="Low complexity" evidence="1">
    <location>
        <begin position="476"/>
        <end position="485"/>
    </location>
</feature>
<feature type="compositionally biased region" description="Basic and acidic residues" evidence="1">
    <location>
        <begin position="1252"/>
        <end position="1268"/>
    </location>
</feature>
<feature type="compositionally biased region" description="Low complexity" evidence="1">
    <location>
        <begin position="900"/>
        <end position="950"/>
    </location>
</feature>
<feature type="compositionally biased region" description="Low complexity" evidence="1">
    <location>
        <begin position="424"/>
        <end position="443"/>
    </location>
</feature>
<feature type="compositionally biased region" description="Basic and acidic residues" evidence="1">
    <location>
        <begin position="1327"/>
        <end position="1347"/>
    </location>
</feature>
<dbReference type="InterPro" id="IPR040010">
    <property type="entry name" value="ZN608/ZN609"/>
</dbReference>
<feature type="compositionally biased region" description="Low complexity" evidence="1">
    <location>
        <begin position="298"/>
        <end position="376"/>
    </location>
</feature>
<reference evidence="4" key="1">
    <citation type="submission" date="2025-08" db="UniProtKB">
        <authorList>
            <consortium name="RefSeq"/>
        </authorList>
    </citation>
    <scope>IDENTIFICATION</scope>
    <source>
        <strain evidence="4">USDA-PBARC FA_bdor</strain>
        <tissue evidence="4">Whole organism</tissue>
    </source>
</reference>
<feature type="compositionally biased region" description="Low complexity" evidence="1">
    <location>
        <begin position="140"/>
        <end position="239"/>
    </location>
</feature>
<dbReference type="GeneID" id="105273704"/>
<feature type="region of interest" description="Disordered" evidence="1">
    <location>
        <begin position="1"/>
        <end position="23"/>
    </location>
</feature>
<dbReference type="KEGG" id="fas:105273704"/>
<feature type="region of interest" description="Disordered" evidence="1">
    <location>
        <begin position="597"/>
        <end position="1385"/>
    </location>
</feature>
<evidence type="ECO:0000259" key="2">
    <source>
        <dbReference type="PROSITE" id="PS00028"/>
    </source>
</evidence>
<keyword evidence="3" id="KW-1185">Reference proteome</keyword>
<feature type="compositionally biased region" description="Basic and acidic residues" evidence="1">
    <location>
        <begin position="1291"/>
        <end position="1310"/>
    </location>
</feature>
<organism evidence="3 4">
    <name type="scientific">Fopius arisanus</name>
    <dbReference type="NCBI Taxonomy" id="64838"/>
    <lineage>
        <taxon>Eukaryota</taxon>
        <taxon>Metazoa</taxon>
        <taxon>Ecdysozoa</taxon>
        <taxon>Arthropoda</taxon>
        <taxon>Hexapoda</taxon>
        <taxon>Insecta</taxon>
        <taxon>Pterygota</taxon>
        <taxon>Neoptera</taxon>
        <taxon>Endopterygota</taxon>
        <taxon>Hymenoptera</taxon>
        <taxon>Apocrita</taxon>
        <taxon>Ichneumonoidea</taxon>
        <taxon>Braconidae</taxon>
        <taxon>Opiinae</taxon>
        <taxon>Fopius</taxon>
    </lineage>
</organism>
<feature type="compositionally biased region" description="Basic and acidic residues" evidence="1">
    <location>
        <begin position="1233"/>
        <end position="1244"/>
    </location>
</feature>
<evidence type="ECO:0000256" key="1">
    <source>
        <dbReference type="SAM" id="MobiDB-lite"/>
    </source>
</evidence>
<dbReference type="Proteomes" id="UP000694866">
    <property type="component" value="Unplaced"/>
</dbReference>
<gene>
    <name evidence="4" type="primary">LOC105273704</name>
</gene>
<feature type="compositionally biased region" description="Low complexity" evidence="1">
    <location>
        <begin position="881"/>
        <end position="893"/>
    </location>
</feature>
<feature type="domain" description="C2H2-type" evidence="2">
    <location>
        <begin position="722"/>
        <end position="745"/>
    </location>
</feature>
<protein>
    <submittedName>
        <fullName evidence="4">Zinc finger protein 608 isoform X1</fullName>
    </submittedName>
</protein>
<dbReference type="PANTHER" id="PTHR21564">
    <property type="entry name" value="BRAKELESS PROTEIN"/>
    <property type="match status" value="1"/>
</dbReference>
<feature type="compositionally biased region" description="Low complexity" evidence="1">
    <location>
        <begin position="458"/>
        <end position="468"/>
    </location>
</feature>
<feature type="compositionally biased region" description="Low complexity" evidence="1">
    <location>
        <begin position="996"/>
        <end position="1014"/>
    </location>
</feature>
<proteinExistence type="predicted"/>